<organism evidence="2 3">
    <name type="scientific">Raphanus sativus</name>
    <name type="common">Radish</name>
    <name type="synonym">Raphanus raphanistrum var. sativus</name>
    <dbReference type="NCBI Taxonomy" id="3726"/>
    <lineage>
        <taxon>Eukaryota</taxon>
        <taxon>Viridiplantae</taxon>
        <taxon>Streptophyta</taxon>
        <taxon>Embryophyta</taxon>
        <taxon>Tracheophyta</taxon>
        <taxon>Spermatophyta</taxon>
        <taxon>Magnoliopsida</taxon>
        <taxon>eudicotyledons</taxon>
        <taxon>Gunneridae</taxon>
        <taxon>Pentapetalae</taxon>
        <taxon>rosids</taxon>
        <taxon>malvids</taxon>
        <taxon>Brassicales</taxon>
        <taxon>Brassicaceae</taxon>
        <taxon>Brassiceae</taxon>
        <taxon>Raphanus</taxon>
    </lineage>
</organism>
<reference evidence="3" key="1">
    <citation type="submission" date="2025-08" db="UniProtKB">
        <authorList>
            <consortium name="RefSeq"/>
        </authorList>
    </citation>
    <scope>IDENTIFICATION</scope>
    <source>
        <tissue evidence="3">Leaf</tissue>
    </source>
</reference>
<accession>A0A6J0JSS9</accession>
<dbReference type="Proteomes" id="UP000504610">
    <property type="component" value="Unplaced"/>
</dbReference>
<dbReference type="PANTHER" id="PTHR33144:SF48">
    <property type="entry name" value="PLANT TRANSPOSASE (PTTA_EN_SPM FAMILY)"/>
    <property type="match status" value="1"/>
</dbReference>
<dbReference type="AlphaFoldDB" id="A0A6J0JSS9"/>
<dbReference type="PANTHER" id="PTHR33144">
    <property type="entry name" value="OS10G0409366 PROTEIN-RELATED"/>
    <property type="match status" value="1"/>
</dbReference>
<keyword evidence="2" id="KW-1185">Reference proteome</keyword>
<dbReference type="Pfam" id="PF03004">
    <property type="entry name" value="Transposase_24"/>
    <property type="match status" value="1"/>
</dbReference>
<evidence type="ECO:0000256" key="1">
    <source>
        <dbReference type="SAM" id="MobiDB-lite"/>
    </source>
</evidence>
<dbReference type="OrthoDB" id="1065805at2759"/>
<name>A0A6J0JSS9_RAPSA</name>
<evidence type="ECO:0000313" key="2">
    <source>
        <dbReference type="Proteomes" id="UP000504610"/>
    </source>
</evidence>
<dbReference type="RefSeq" id="XP_018433994.1">
    <property type="nucleotide sequence ID" value="XM_018578492.2"/>
</dbReference>
<evidence type="ECO:0000313" key="3">
    <source>
        <dbReference type="RefSeq" id="XP_018433994.1"/>
    </source>
</evidence>
<protein>
    <submittedName>
        <fullName evidence="3">Uncharacterized protein LOC108806391 isoform X1</fullName>
    </submittedName>
</protein>
<feature type="compositionally biased region" description="Basic and acidic residues" evidence="1">
    <location>
        <begin position="375"/>
        <end position="385"/>
    </location>
</feature>
<dbReference type="KEGG" id="rsz:108806391"/>
<feature type="region of interest" description="Disordered" evidence="1">
    <location>
        <begin position="370"/>
        <end position="394"/>
    </location>
</feature>
<gene>
    <name evidence="3" type="primary">LOC108806391</name>
</gene>
<sequence>MERLMEFTDSETQAPDDLTDLETAYNSPPPLAQECKSYKWKIQLTDAHGNIEDQMLTTKDVWKLQNRKVVVHFDEDSGQPDEDSGGLLGSWLGQLSTDVNLLPINYSDWRTFLPHRKDRAWEIIQAKFWFDDPDRRQGYVIGVLGNRCKDFKLRLWRDYKRNTRTESLANRPPNVPEDQWHDMVFMRFTDKWKRMQERNTVSRRKHIMPHLCGRRSFARRRRQIKNETGKTPCRADFFIMTRKKSDGNFVSDEAKKRADELTILLTQNQSTQVSHNVTACLDDEYSRVFGPERSGRVRCVGRGPTPSKLAKQCTAARSEANNAEVVQMKTKMTSLENQVESLTGIIQQLLNTRSNDPATSLTTYANLLNPLPQGRRNEDMNHSENIENSDGNSG</sequence>
<proteinExistence type="predicted"/>
<dbReference type="GeneID" id="108806391"/>
<dbReference type="InterPro" id="IPR004252">
    <property type="entry name" value="Probable_transposase_24"/>
</dbReference>